<evidence type="ECO:0000259" key="5">
    <source>
        <dbReference type="Pfam" id="PF04542"/>
    </source>
</evidence>
<dbReference type="Gene3D" id="1.10.1740.10">
    <property type="match status" value="1"/>
</dbReference>
<keyword evidence="2" id="KW-0805">Transcription regulation</keyword>
<evidence type="ECO:0000256" key="2">
    <source>
        <dbReference type="ARBA" id="ARBA00023015"/>
    </source>
</evidence>
<dbReference type="InterPro" id="IPR013324">
    <property type="entry name" value="RNA_pol_sigma_r3/r4-like"/>
</dbReference>
<dbReference type="CDD" id="cd06171">
    <property type="entry name" value="Sigma70_r4"/>
    <property type="match status" value="1"/>
</dbReference>
<evidence type="ECO:0000256" key="3">
    <source>
        <dbReference type="ARBA" id="ARBA00023082"/>
    </source>
</evidence>
<dbReference type="EMBL" id="JBFRHK010000001">
    <property type="protein sequence ID" value="MEX3743707.1"/>
    <property type="molecule type" value="Genomic_DNA"/>
</dbReference>
<dbReference type="SUPFAM" id="SSF88946">
    <property type="entry name" value="Sigma2 domain of RNA polymerase sigma factors"/>
    <property type="match status" value="1"/>
</dbReference>
<dbReference type="PANTHER" id="PTHR43133">
    <property type="entry name" value="RNA POLYMERASE ECF-TYPE SIGMA FACTO"/>
    <property type="match status" value="1"/>
</dbReference>
<evidence type="ECO:0000256" key="1">
    <source>
        <dbReference type="ARBA" id="ARBA00010641"/>
    </source>
</evidence>
<dbReference type="InterPro" id="IPR013249">
    <property type="entry name" value="RNA_pol_sigma70_r4_t2"/>
</dbReference>
<gene>
    <name evidence="7" type="ORF">AB1300_01015</name>
</gene>
<dbReference type="NCBIfam" id="NF006930">
    <property type="entry name" value="PRK09415.1"/>
    <property type="match status" value="1"/>
</dbReference>
<evidence type="ECO:0000259" key="6">
    <source>
        <dbReference type="Pfam" id="PF08281"/>
    </source>
</evidence>
<feature type="domain" description="RNA polymerase sigma-70 region 2" evidence="5">
    <location>
        <begin position="19"/>
        <end position="83"/>
    </location>
</feature>
<dbReference type="NCBIfam" id="TIGR02937">
    <property type="entry name" value="sigma70-ECF"/>
    <property type="match status" value="1"/>
</dbReference>
<accession>A0ABV3VQR0</accession>
<organism evidence="7 8">
    <name type="scientific">Lysinibacillus xylanilyticus</name>
    <dbReference type="NCBI Taxonomy" id="582475"/>
    <lineage>
        <taxon>Bacteria</taxon>
        <taxon>Bacillati</taxon>
        <taxon>Bacillota</taxon>
        <taxon>Bacilli</taxon>
        <taxon>Bacillales</taxon>
        <taxon>Bacillaceae</taxon>
        <taxon>Lysinibacillus</taxon>
    </lineage>
</organism>
<dbReference type="InterPro" id="IPR007627">
    <property type="entry name" value="RNA_pol_sigma70_r2"/>
</dbReference>
<reference evidence="7 8" key="1">
    <citation type="submission" date="2024-07" db="EMBL/GenBank/DDBJ databases">
        <title>Characterization of a bacterium isolated from hydrolysated instant sea cucumber by whole-genome sequencing and metabolomics.</title>
        <authorList>
            <person name="Luo X."/>
            <person name="Zhang Z."/>
            <person name="Zheng Z."/>
            <person name="Zhang W."/>
            <person name="Ming T."/>
            <person name="Jiao L."/>
            <person name="Su X."/>
            <person name="Kong F."/>
            <person name="Xu J."/>
        </authorList>
    </citation>
    <scope>NUCLEOTIDE SEQUENCE [LARGE SCALE GENOMIC DNA]</scope>
    <source>
        <strain evidence="7 8">XL-2024</strain>
    </source>
</reference>
<proteinExistence type="inferred from homology"/>
<evidence type="ECO:0000313" key="8">
    <source>
        <dbReference type="Proteomes" id="UP001558534"/>
    </source>
</evidence>
<dbReference type="SUPFAM" id="SSF88659">
    <property type="entry name" value="Sigma3 and sigma4 domains of RNA polymerase sigma factors"/>
    <property type="match status" value="1"/>
</dbReference>
<comment type="caution">
    <text evidence="7">The sequence shown here is derived from an EMBL/GenBank/DDBJ whole genome shotgun (WGS) entry which is preliminary data.</text>
</comment>
<dbReference type="InterPro" id="IPR013325">
    <property type="entry name" value="RNA_pol_sigma_r2"/>
</dbReference>
<evidence type="ECO:0000256" key="4">
    <source>
        <dbReference type="ARBA" id="ARBA00023163"/>
    </source>
</evidence>
<dbReference type="Pfam" id="PF04542">
    <property type="entry name" value="Sigma70_r2"/>
    <property type="match status" value="1"/>
</dbReference>
<keyword evidence="8" id="KW-1185">Reference proteome</keyword>
<dbReference type="Proteomes" id="UP001558534">
    <property type="component" value="Unassembled WGS sequence"/>
</dbReference>
<dbReference type="InterPro" id="IPR039425">
    <property type="entry name" value="RNA_pol_sigma-70-like"/>
</dbReference>
<sequence length="183" mass="21409">MEETIQISALSRNQVIEELMTDYGQEVLQLVYTYVHDAALAEDLTQEIFIKCYKALPSYRGKASMKTWLWRIAINHSKDYLKSWYKKNVDVTETNVLEETLETDNLLEQVVQNSEDEALFDFVMALPVKYREVIYFYYFEEYSVQEIASILSMNKNTVKTRLRKARTLLQKALGGNPFDGNTF</sequence>
<protein>
    <submittedName>
        <fullName evidence="7">Sigma-70 family RNA polymerase sigma factor</fullName>
    </submittedName>
</protein>
<dbReference type="Gene3D" id="1.10.10.10">
    <property type="entry name" value="Winged helix-like DNA-binding domain superfamily/Winged helix DNA-binding domain"/>
    <property type="match status" value="1"/>
</dbReference>
<dbReference type="InterPro" id="IPR036388">
    <property type="entry name" value="WH-like_DNA-bd_sf"/>
</dbReference>
<evidence type="ECO:0000313" key="7">
    <source>
        <dbReference type="EMBL" id="MEX3743707.1"/>
    </source>
</evidence>
<dbReference type="RefSeq" id="WP_368634744.1">
    <property type="nucleotide sequence ID" value="NZ_JBFRHK010000001.1"/>
</dbReference>
<dbReference type="InterPro" id="IPR014284">
    <property type="entry name" value="RNA_pol_sigma-70_dom"/>
</dbReference>
<name>A0ABV3VQR0_9BACI</name>
<keyword evidence="4" id="KW-0804">Transcription</keyword>
<feature type="domain" description="RNA polymerase sigma factor 70 region 4 type 2" evidence="6">
    <location>
        <begin position="121"/>
        <end position="168"/>
    </location>
</feature>
<keyword evidence="3" id="KW-0731">Sigma factor</keyword>
<dbReference type="PANTHER" id="PTHR43133:SF60">
    <property type="entry name" value="RNA POLYMERASE SIGMA FACTOR SIGV"/>
    <property type="match status" value="1"/>
</dbReference>
<dbReference type="Pfam" id="PF08281">
    <property type="entry name" value="Sigma70_r4_2"/>
    <property type="match status" value="1"/>
</dbReference>
<comment type="similarity">
    <text evidence="1">Belongs to the sigma-70 factor family. ECF subfamily.</text>
</comment>